<dbReference type="AlphaFoldDB" id="A0A0S4KY43"/>
<evidence type="ECO:0000313" key="1">
    <source>
        <dbReference type="EMBL" id="CUQ67419.1"/>
    </source>
</evidence>
<reference evidence="2" key="1">
    <citation type="submission" date="2015-09" db="EMBL/GenBank/DDBJ databases">
        <authorList>
            <person name="Daims H."/>
        </authorList>
    </citation>
    <scope>NUCLEOTIDE SEQUENCE [LARGE SCALE GENOMIC DNA]</scope>
</reference>
<keyword evidence="2" id="KW-1185">Reference proteome</keyword>
<evidence type="ECO:0000313" key="2">
    <source>
        <dbReference type="Proteomes" id="UP000066284"/>
    </source>
</evidence>
<proteinExistence type="predicted"/>
<dbReference type="KEGG" id="nio:NITINOP_2447"/>
<gene>
    <name evidence="1" type="ORF">NITINOP_2447</name>
</gene>
<sequence>MGKQPRCSVSYSLSSQQREGCDSVDCNGMSFAA</sequence>
<dbReference type="Proteomes" id="UP000066284">
    <property type="component" value="Chromosome 1"/>
</dbReference>
<dbReference type="STRING" id="1715989.NITINOP_2447"/>
<dbReference type="EMBL" id="LN885086">
    <property type="protein sequence ID" value="CUQ67419.1"/>
    <property type="molecule type" value="Genomic_DNA"/>
</dbReference>
<organism evidence="1 2">
    <name type="scientific">Candidatus Nitrospira inopinata</name>
    <dbReference type="NCBI Taxonomy" id="1715989"/>
    <lineage>
        <taxon>Bacteria</taxon>
        <taxon>Pseudomonadati</taxon>
        <taxon>Nitrospirota</taxon>
        <taxon>Nitrospiria</taxon>
        <taxon>Nitrospirales</taxon>
        <taxon>Nitrospiraceae</taxon>
        <taxon>Nitrospira</taxon>
    </lineage>
</organism>
<accession>A0A0S4KY43</accession>
<name>A0A0S4KY43_9BACT</name>
<protein>
    <submittedName>
        <fullName evidence="1">Uncharacterized protein</fullName>
    </submittedName>
</protein>